<evidence type="ECO:0000256" key="7">
    <source>
        <dbReference type="SAM" id="SignalP"/>
    </source>
</evidence>
<dbReference type="GO" id="GO:0004564">
    <property type="term" value="F:beta-fructofuranosidase activity"/>
    <property type="evidence" value="ECO:0007669"/>
    <property type="project" value="UniProtKB-EC"/>
</dbReference>
<evidence type="ECO:0000256" key="6">
    <source>
        <dbReference type="ARBA" id="ARBA00023295"/>
    </source>
</evidence>
<dbReference type="InterPro" id="IPR013148">
    <property type="entry name" value="Glyco_hydro_32_N"/>
</dbReference>
<dbReference type="Pfam" id="PF08244">
    <property type="entry name" value="Glyco_hydro_32C"/>
    <property type="match status" value="1"/>
</dbReference>
<dbReference type="AlphaFoldDB" id="A0A3N1NXK9"/>
<dbReference type="InterPro" id="IPR051214">
    <property type="entry name" value="GH32_Enzymes"/>
</dbReference>
<evidence type="ECO:0000256" key="4">
    <source>
        <dbReference type="ARBA" id="ARBA00022801"/>
    </source>
</evidence>
<dbReference type="Proteomes" id="UP000273643">
    <property type="component" value="Unassembled WGS sequence"/>
</dbReference>
<dbReference type="SUPFAM" id="SSF75005">
    <property type="entry name" value="Arabinanase/levansucrase/invertase"/>
    <property type="match status" value="1"/>
</dbReference>
<proteinExistence type="inferred from homology"/>
<protein>
    <recommendedName>
        <fullName evidence="2">beta-fructofuranosidase</fullName>
        <ecNumber evidence="2">3.2.1.26</ecNumber>
    </recommendedName>
</protein>
<dbReference type="OrthoDB" id="9801455at2"/>
<evidence type="ECO:0000256" key="1">
    <source>
        <dbReference type="ARBA" id="ARBA00009902"/>
    </source>
</evidence>
<dbReference type="Pfam" id="PF00251">
    <property type="entry name" value="Glyco_hydro_32N"/>
    <property type="match status" value="1"/>
</dbReference>
<gene>
    <name evidence="9" type="ORF">EDC38_1565</name>
</gene>
<dbReference type="Pfam" id="PF13385">
    <property type="entry name" value="Laminin_G_3"/>
    <property type="match status" value="1"/>
</dbReference>
<dbReference type="SUPFAM" id="SSF49899">
    <property type="entry name" value="Concanavalin A-like lectins/glucanases"/>
    <property type="match status" value="2"/>
</dbReference>
<keyword evidence="10" id="KW-1185">Reference proteome</keyword>
<dbReference type="Gene3D" id="2.60.120.560">
    <property type="entry name" value="Exo-inulinase, domain 1"/>
    <property type="match status" value="1"/>
</dbReference>
<dbReference type="PANTHER" id="PTHR43101:SF1">
    <property type="entry name" value="BETA-FRUCTOSIDASE"/>
    <property type="match status" value="1"/>
</dbReference>
<reference evidence="9 10" key="1">
    <citation type="submission" date="2018-11" db="EMBL/GenBank/DDBJ databases">
        <title>Genomic Encyclopedia of Type Strains, Phase IV (KMG-IV): sequencing the most valuable type-strain genomes for metagenomic binning, comparative biology and taxonomic classification.</title>
        <authorList>
            <person name="Goeker M."/>
        </authorList>
    </citation>
    <scope>NUCLEOTIDE SEQUENCE [LARGE SCALE GENOMIC DNA]</scope>
    <source>
        <strain evidence="9 10">DSM 16974</strain>
    </source>
</reference>
<organism evidence="9 10">
    <name type="scientific">Marinimicrobium koreense</name>
    <dbReference type="NCBI Taxonomy" id="306545"/>
    <lineage>
        <taxon>Bacteria</taxon>
        <taxon>Pseudomonadati</taxon>
        <taxon>Pseudomonadota</taxon>
        <taxon>Gammaproteobacteria</taxon>
        <taxon>Cellvibrionales</taxon>
        <taxon>Cellvibrionaceae</taxon>
        <taxon>Marinimicrobium</taxon>
    </lineage>
</organism>
<dbReference type="EC" id="3.2.1.26" evidence="2"/>
<dbReference type="CDD" id="cd08996">
    <property type="entry name" value="GH32_FFase"/>
    <property type="match status" value="1"/>
</dbReference>
<evidence type="ECO:0000313" key="9">
    <source>
        <dbReference type="EMBL" id="ROQ20945.1"/>
    </source>
</evidence>
<dbReference type="Gene3D" id="2.60.120.200">
    <property type="match status" value="1"/>
</dbReference>
<keyword evidence="5" id="KW-1015">Disulfide bond</keyword>
<evidence type="ECO:0000256" key="3">
    <source>
        <dbReference type="ARBA" id="ARBA00022729"/>
    </source>
</evidence>
<dbReference type="Gene3D" id="2.115.10.20">
    <property type="entry name" value="Glycosyl hydrolase domain, family 43"/>
    <property type="match status" value="1"/>
</dbReference>
<accession>A0A3N1NXK9</accession>
<dbReference type="EMBL" id="RJUK01000001">
    <property type="protein sequence ID" value="ROQ20945.1"/>
    <property type="molecule type" value="Genomic_DNA"/>
</dbReference>
<evidence type="ECO:0000259" key="8">
    <source>
        <dbReference type="SMART" id="SM00560"/>
    </source>
</evidence>
<comment type="similarity">
    <text evidence="1">Belongs to the glycosyl hydrolase 32 family.</text>
</comment>
<evidence type="ECO:0000313" key="10">
    <source>
        <dbReference type="Proteomes" id="UP000273643"/>
    </source>
</evidence>
<evidence type="ECO:0000256" key="2">
    <source>
        <dbReference type="ARBA" id="ARBA00012758"/>
    </source>
</evidence>
<dbReference type="SMART" id="SM00640">
    <property type="entry name" value="Glyco_32"/>
    <property type="match status" value="1"/>
</dbReference>
<feature type="signal peptide" evidence="7">
    <location>
        <begin position="1"/>
        <end position="22"/>
    </location>
</feature>
<comment type="caution">
    <text evidence="9">The sequence shown here is derived from an EMBL/GenBank/DDBJ whole genome shotgun (WGS) entry which is preliminary data.</text>
</comment>
<dbReference type="InterPro" id="IPR013320">
    <property type="entry name" value="ConA-like_dom_sf"/>
</dbReference>
<evidence type="ECO:0000256" key="5">
    <source>
        <dbReference type="ARBA" id="ARBA00023157"/>
    </source>
</evidence>
<dbReference type="PANTHER" id="PTHR43101">
    <property type="entry name" value="BETA-FRUCTOSIDASE"/>
    <property type="match status" value="1"/>
</dbReference>
<feature type="domain" description="LamG-like jellyroll fold" evidence="8">
    <location>
        <begin position="89"/>
        <end position="234"/>
    </location>
</feature>
<name>A0A3N1NXK9_9GAMM</name>
<dbReference type="InterPro" id="IPR001362">
    <property type="entry name" value="Glyco_hydro_32"/>
</dbReference>
<dbReference type="GO" id="GO:0005975">
    <property type="term" value="P:carbohydrate metabolic process"/>
    <property type="evidence" value="ECO:0007669"/>
    <property type="project" value="InterPro"/>
</dbReference>
<dbReference type="InterPro" id="IPR006558">
    <property type="entry name" value="LamG-like"/>
</dbReference>
<keyword evidence="3 7" id="KW-0732">Signal</keyword>
<dbReference type="SMART" id="SM00560">
    <property type="entry name" value="LamGL"/>
    <property type="match status" value="1"/>
</dbReference>
<keyword evidence="6" id="KW-0326">Glycosidase</keyword>
<keyword evidence="4 9" id="KW-0378">Hydrolase</keyword>
<sequence length="1069" mass="117548">MTIKHVALLIVSLSLFSLQAHAYSSSVLYLKYDESNGEEDVIDQVAGQVYSIRHVNNPPERVPGVTGNALRTDGYSTWLSGDLSVSVSDQMTLSTWIALESYPSTEEGNHQASSLIHATGEDDFNLGIDTYGNWWFHVYIGGQARTVFAPEPFPLYAWTHVAATVDAGTVTLYINGVEQASQSFPATDIQLPTNGELVVGRSSNPQISFGVFEVNAISAAYDETAIEDVAVSQAELKSRYEAHRFTPWQSALVVPDTRFADDHLRPRYHPLPPANWTNEPHGLVEHDGRFHMFYQRTPNGPYKWMMHWGHMFSDDLVSWTNTKDAFYPKENTGGQSGLGSKGIWSGDVVMDNGWAHAFYTTVNYDGDFNPGVAWATSNDGNLERWTQYGGIIDKNDPNPGNVLDLRDPYVWHSDGRWHMIIGAATQNGGGLEYYHTTHLGDGYWERSSAGFTSIPYASMDPGSAIWEMPVFEYLGTVNGVDKYVLVVSPIGGSMQKNSTPFIRSKYWTGTWQVDGQGVGQFVPDYDQPKNLDVLHGHLSPTIARRNGELVAIGIVDERTNSQMQNDLGWAHTFSLPVEWRLLDDGETLGQRPLTELESLRTHEARNLAGNLSIDSDTSLDFGSAQVELLIELDPNSTGNQYGFYVAASPDMQEVTRIYYDGEDLIIDKSNMSQYAGMEESGVYVGSYDEVAFGEPETFRVYIDHSVIAVFINDKAAFHHRIYPSRKDSVQVGLIADGGTTTFTSVQAFPLQGADNDGLMYDFEGDLNGWTPTGDAFSSLDVADDSCYWVECYPFERNGNFHVWGFKDGGDDQLGELQSPTFELGGDGTVGLLIGGGDNLNNLYVALIGGDSGLELDRVTGTDSEALSYRELDGSACVGQSCYLKAVDDATGGWGHLNLDAVQVPLARPAPAALPVEVRVFDFESGDLTGWTAYGDAFSVADVSDDACYWIECFSFDREGDYHLWGFKDGGDDLTGELHSDTFTLSGDGLIDVLISGGADINNQYLALMDAEFDIELDRITGNDSETLVEKQLNGRDSVGRPVYLKAVDNSTGGWGHLNLDYIRAPVVPD</sequence>
<dbReference type="InterPro" id="IPR023296">
    <property type="entry name" value="Glyco_hydro_beta-prop_sf"/>
</dbReference>
<feature type="chain" id="PRO_5018290793" description="beta-fructofuranosidase" evidence="7">
    <location>
        <begin position="23"/>
        <end position="1069"/>
    </location>
</feature>
<dbReference type="InterPro" id="IPR013189">
    <property type="entry name" value="Glyco_hydro_32_C"/>
</dbReference>
<dbReference type="RefSeq" id="WP_123638014.1">
    <property type="nucleotide sequence ID" value="NZ_RJUK01000001.1"/>
</dbReference>